<keyword evidence="8" id="KW-1185">Reference proteome</keyword>
<dbReference type="RefSeq" id="WP_397217424.1">
    <property type="nucleotide sequence ID" value="NZ_JBGFSN010000010.1"/>
</dbReference>
<dbReference type="InterPro" id="IPR029479">
    <property type="entry name" value="Nitroreductase"/>
</dbReference>
<dbReference type="Gene3D" id="3.40.109.10">
    <property type="entry name" value="NADH Oxidase"/>
    <property type="match status" value="1"/>
</dbReference>
<feature type="domain" description="Nitroreductase" evidence="6">
    <location>
        <begin position="10"/>
        <end position="164"/>
    </location>
</feature>
<organism evidence="7 8">
    <name type="scientific">Pantoea osteomyelitidis</name>
    <dbReference type="NCBI Taxonomy" id="3230026"/>
    <lineage>
        <taxon>Bacteria</taxon>
        <taxon>Pseudomonadati</taxon>
        <taxon>Pseudomonadota</taxon>
        <taxon>Gammaproteobacteria</taxon>
        <taxon>Enterobacterales</taxon>
        <taxon>Erwiniaceae</taxon>
        <taxon>Pantoea</taxon>
    </lineage>
</organism>
<evidence type="ECO:0000259" key="6">
    <source>
        <dbReference type="Pfam" id="PF00881"/>
    </source>
</evidence>
<dbReference type="PIRSF" id="PIRSF005426">
    <property type="entry name" value="Frp"/>
    <property type="match status" value="1"/>
</dbReference>
<dbReference type="PANTHER" id="PTHR43425">
    <property type="entry name" value="OXYGEN-INSENSITIVE NADPH NITROREDUCTASE"/>
    <property type="match status" value="1"/>
</dbReference>
<comment type="similarity">
    <text evidence="1 5">Belongs to the flavin oxidoreductase frp family.</text>
</comment>
<sequence>MNSTIETLINHRSDRSFLDKAIPDDILDSIIQSAYRAPTSVHSQQVSLVITRDKETKEKLAALAGGQPWIAQAPVFITFVLDMYKTAEGMKLAGETQIAHQSIESVVSGSIDVGIALGTTMAAARSVGLGVVPIGGIRREPLEVIKLLNLPEMTFPINGLTLGYVDEPAALKPRLPLATFRHDEAYSSENLEKLIAQHNDELTQHWKTIDRNGGENWSKTVGNYYRNIYFPNVQPALKKQGFGTEK</sequence>
<name>A0ABW7Q0C2_9GAMM</name>
<dbReference type="PANTHER" id="PTHR43425:SF2">
    <property type="entry name" value="OXYGEN-INSENSITIVE NADPH NITROREDUCTASE"/>
    <property type="match status" value="1"/>
</dbReference>
<dbReference type="Pfam" id="PF00881">
    <property type="entry name" value="Nitroreductase"/>
    <property type="match status" value="1"/>
</dbReference>
<dbReference type="InterPro" id="IPR000415">
    <property type="entry name" value="Nitroreductase-like"/>
</dbReference>
<gene>
    <name evidence="7" type="ORF">ABU178_17930</name>
</gene>
<dbReference type="EMBL" id="JBGFSN010000010">
    <property type="protein sequence ID" value="MFH8136033.1"/>
    <property type="molecule type" value="Genomic_DNA"/>
</dbReference>
<evidence type="ECO:0000313" key="8">
    <source>
        <dbReference type="Proteomes" id="UP001611251"/>
    </source>
</evidence>
<keyword evidence="3 5" id="KW-0288">FMN</keyword>
<dbReference type="Proteomes" id="UP001611251">
    <property type="component" value="Unassembled WGS sequence"/>
</dbReference>
<evidence type="ECO:0000313" key="7">
    <source>
        <dbReference type="EMBL" id="MFH8136033.1"/>
    </source>
</evidence>
<proteinExistence type="inferred from homology"/>
<dbReference type="SUPFAM" id="SSF55469">
    <property type="entry name" value="FMN-dependent nitroreductase-like"/>
    <property type="match status" value="1"/>
</dbReference>
<keyword evidence="5" id="KW-0521">NADP</keyword>
<dbReference type="CDD" id="cd02146">
    <property type="entry name" value="NfsA-like"/>
    <property type="match status" value="1"/>
</dbReference>
<comment type="caution">
    <text evidence="7">The sequence shown here is derived from an EMBL/GenBank/DDBJ whole genome shotgun (WGS) entry which is preliminary data.</text>
</comment>
<protein>
    <submittedName>
        <fullName evidence="7">NADPH-dependent oxidoreductase</fullName>
    </submittedName>
</protein>
<keyword evidence="2 5" id="KW-0285">Flavoprotein</keyword>
<reference evidence="7 8" key="1">
    <citation type="submission" date="2024-08" db="EMBL/GenBank/DDBJ databases">
        <title>Pantoea ronii - a newly identified human opportunistic pathogen.</title>
        <authorList>
            <person name="Keidar-Friedman D."/>
            <person name="Sorek N."/>
            <person name="Leshin-Carmel D."/>
            <person name="Tsur A."/>
            <person name="Amsalem M."/>
            <person name="Tolkach D."/>
            <person name="Brosh-Nissimov T."/>
        </authorList>
    </citation>
    <scope>NUCLEOTIDE SEQUENCE [LARGE SCALE GENOMIC DNA]</scope>
    <source>
        <strain evidence="7 8">AA23256</strain>
    </source>
</reference>
<evidence type="ECO:0000256" key="2">
    <source>
        <dbReference type="ARBA" id="ARBA00022630"/>
    </source>
</evidence>
<evidence type="ECO:0000256" key="3">
    <source>
        <dbReference type="ARBA" id="ARBA00022643"/>
    </source>
</evidence>
<accession>A0ABW7Q0C2</accession>
<keyword evidence="4 5" id="KW-0560">Oxidoreductase</keyword>
<evidence type="ECO:0000256" key="4">
    <source>
        <dbReference type="ARBA" id="ARBA00023002"/>
    </source>
</evidence>
<evidence type="ECO:0000256" key="5">
    <source>
        <dbReference type="PIRNR" id="PIRNR005426"/>
    </source>
</evidence>
<evidence type="ECO:0000256" key="1">
    <source>
        <dbReference type="ARBA" id="ARBA00008366"/>
    </source>
</evidence>
<dbReference type="InterPro" id="IPR016446">
    <property type="entry name" value="Flavin_OxRdtase_Frp"/>
</dbReference>